<keyword evidence="1" id="KW-0732">Signal</keyword>
<evidence type="ECO:0000259" key="2">
    <source>
        <dbReference type="Pfam" id="PF09917"/>
    </source>
</evidence>
<evidence type="ECO:0000313" key="3">
    <source>
        <dbReference type="EMBL" id="QJP99709.1"/>
    </source>
</evidence>
<evidence type="ECO:0000256" key="1">
    <source>
        <dbReference type="SAM" id="SignalP"/>
    </source>
</evidence>
<feature type="signal peptide" evidence="1">
    <location>
        <begin position="1"/>
        <end position="31"/>
    </location>
</feature>
<evidence type="ECO:0000313" key="4">
    <source>
        <dbReference type="Proteomes" id="UP000501648"/>
    </source>
</evidence>
<accession>A0A6M3ZP27</accession>
<sequence length="151" mass="16471">MMTMMKTTACRRSLMLLLAALSCTSGVLAHADEPADAKGLWATGSGDAVIKVDDCPDKTGALCAQIVWDKDAGQPTDTCNVRIAQLDHFEHGAWRDGWAYDPRSKKNYKATLRVKDGMLNIRAFVGVEMLGETESFTRVERIPPSPVCKPG</sequence>
<feature type="chain" id="PRO_5027106948" evidence="1">
    <location>
        <begin position="32"/>
        <end position="151"/>
    </location>
</feature>
<dbReference type="Pfam" id="PF09917">
    <property type="entry name" value="DUF2147"/>
    <property type="match status" value="1"/>
</dbReference>
<dbReference type="InterPro" id="IPR019223">
    <property type="entry name" value="DUF2147"/>
</dbReference>
<dbReference type="EMBL" id="CP008956">
    <property type="protein sequence ID" value="QJP99709.1"/>
    <property type="molecule type" value="Genomic_DNA"/>
</dbReference>
<reference evidence="3 4" key="1">
    <citation type="journal article" date="2012" name="J. Bacteriol.">
        <title>Genome sequence of the pathogenic Herbaspirillum seropedicae strain Os34, isolated from rice roots.</title>
        <authorList>
            <person name="Ye W."/>
            <person name="Ye S."/>
            <person name="Liu J."/>
            <person name="Chang S."/>
            <person name="Chen M."/>
            <person name="Zhu B."/>
            <person name="Guo L."/>
            <person name="An Q."/>
        </authorList>
    </citation>
    <scope>NUCLEOTIDE SEQUENCE [LARGE SCALE GENOMIC DNA]</scope>
    <source>
        <strain evidence="3 4">Os34</strain>
    </source>
</reference>
<dbReference type="PANTHER" id="PTHR36919">
    <property type="entry name" value="BLR1215 PROTEIN"/>
    <property type="match status" value="1"/>
</dbReference>
<name>A0A6M3ZP27_9BURK</name>
<dbReference type="AlphaFoldDB" id="A0A6M3ZP27"/>
<dbReference type="PANTHER" id="PTHR36919:SF2">
    <property type="entry name" value="BLL6627 PROTEIN"/>
    <property type="match status" value="1"/>
</dbReference>
<dbReference type="PROSITE" id="PS51257">
    <property type="entry name" value="PROKAR_LIPOPROTEIN"/>
    <property type="match status" value="1"/>
</dbReference>
<protein>
    <submittedName>
        <fullName evidence="3">DUF2147 domain-containing protein</fullName>
    </submittedName>
</protein>
<proteinExistence type="predicted"/>
<organism evidence="3 4">
    <name type="scientific">Herbaspirillum rubrisubalbicans Os34</name>
    <dbReference type="NCBI Taxonomy" id="1235827"/>
    <lineage>
        <taxon>Bacteria</taxon>
        <taxon>Pseudomonadati</taxon>
        <taxon>Pseudomonadota</taxon>
        <taxon>Betaproteobacteria</taxon>
        <taxon>Burkholderiales</taxon>
        <taxon>Oxalobacteraceae</taxon>
        <taxon>Herbaspirillum</taxon>
    </lineage>
</organism>
<dbReference type="Proteomes" id="UP000501648">
    <property type="component" value="Chromosome"/>
</dbReference>
<feature type="domain" description="DUF2147" evidence="2">
    <location>
        <begin position="39"/>
        <end position="138"/>
    </location>
</feature>
<dbReference type="Gene3D" id="2.40.128.520">
    <property type="match status" value="1"/>
</dbReference>
<gene>
    <name evidence="3" type="ORF">C798_05560</name>
</gene>